<dbReference type="InterPro" id="IPR026913">
    <property type="entry name" value="METTL24"/>
</dbReference>
<dbReference type="EMBL" id="BTSX01000006">
    <property type="protein sequence ID" value="GMT07618.1"/>
    <property type="molecule type" value="Genomic_DNA"/>
</dbReference>
<dbReference type="PANTHER" id="PTHR32026:SF27">
    <property type="entry name" value="METHYLTRANSFERASE FKBM DOMAIN-CONTAINING PROTEIN-RELATED"/>
    <property type="match status" value="1"/>
</dbReference>
<dbReference type="Pfam" id="PF13383">
    <property type="entry name" value="Methyltransf_22"/>
    <property type="match status" value="1"/>
</dbReference>
<name>A0AAV5UMQ4_9BILA</name>
<evidence type="ECO:0000259" key="1">
    <source>
        <dbReference type="Pfam" id="PF13383"/>
    </source>
</evidence>
<accession>A0AAV5UMQ4</accession>
<feature type="non-terminal residue" evidence="2">
    <location>
        <position position="213"/>
    </location>
</feature>
<feature type="non-terminal residue" evidence="2">
    <location>
        <position position="1"/>
    </location>
</feature>
<dbReference type="SUPFAM" id="SSF53335">
    <property type="entry name" value="S-adenosyl-L-methionine-dependent methyltransferases"/>
    <property type="match status" value="1"/>
</dbReference>
<gene>
    <name evidence="2" type="ORF">PENTCL1PPCAC_29792</name>
</gene>
<comment type="caution">
    <text evidence="2">The sequence shown here is derived from an EMBL/GenBank/DDBJ whole genome shotgun (WGS) entry which is preliminary data.</text>
</comment>
<proteinExistence type="predicted"/>
<dbReference type="InterPro" id="IPR029063">
    <property type="entry name" value="SAM-dependent_MTases_sf"/>
</dbReference>
<organism evidence="2 3">
    <name type="scientific">Pristionchus entomophagus</name>
    <dbReference type="NCBI Taxonomy" id="358040"/>
    <lineage>
        <taxon>Eukaryota</taxon>
        <taxon>Metazoa</taxon>
        <taxon>Ecdysozoa</taxon>
        <taxon>Nematoda</taxon>
        <taxon>Chromadorea</taxon>
        <taxon>Rhabditida</taxon>
        <taxon>Rhabditina</taxon>
        <taxon>Diplogasteromorpha</taxon>
        <taxon>Diplogasteroidea</taxon>
        <taxon>Neodiplogasteridae</taxon>
        <taxon>Pristionchus</taxon>
    </lineage>
</organism>
<keyword evidence="3" id="KW-1185">Reference proteome</keyword>
<dbReference type="Gene3D" id="3.40.50.150">
    <property type="entry name" value="Vaccinia Virus protein VP39"/>
    <property type="match status" value="1"/>
</dbReference>
<dbReference type="InterPro" id="IPR025714">
    <property type="entry name" value="Methyltranfer_dom"/>
</dbReference>
<sequence length="213" mass="24067">IHKFTTVKPRDVLLYLVPEAACLGRVRVGSTGDGGKWMCSPWRAPKGCVVYSLGSRDGISFETDINELTNKRCSILTVDRDEPSQRSLSAMREQGVKFVLGKIAAATNEKAAEYTIDHLMKANGHEKIDILKMNIEGSEFSVLPEFMKRHKVCQLLVEIRDMQRVAWLLREIANNGYLLMNFQINAIHIKDGLTEYAFIHSSCLATYETHYLS</sequence>
<dbReference type="Proteomes" id="UP001432027">
    <property type="component" value="Unassembled WGS sequence"/>
</dbReference>
<dbReference type="AlphaFoldDB" id="A0AAV5UMQ4"/>
<dbReference type="PANTHER" id="PTHR32026">
    <property type="entry name" value="METHYLTRANSFERASE-LIKE PROTEIN 24"/>
    <property type="match status" value="1"/>
</dbReference>
<reference evidence="2" key="1">
    <citation type="submission" date="2023-10" db="EMBL/GenBank/DDBJ databases">
        <title>Genome assembly of Pristionchus species.</title>
        <authorList>
            <person name="Yoshida K."/>
            <person name="Sommer R.J."/>
        </authorList>
    </citation>
    <scope>NUCLEOTIDE SEQUENCE</scope>
    <source>
        <strain evidence="2">RS0144</strain>
    </source>
</reference>
<protein>
    <recommendedName>
        <fullName evidence="1">Methyltransferase domain-containing protein</fullName>
    </recommendedName>
</protein>
<evidence type="ECO:0000313" key="2">
    <source>
        <dbReference type="EMBL" id="GMT07618.1"/>
    </source>
</evidence>
<evidence type="ECO:0000313" key="3">
    <source>
        <dbReference type="Proteomes" id="UP001432027"/>
    </source>
</evidence>
<feature type="domain" description="Methyltransferase" evidence="1">
    <location>
        <begin position="16"/>
        <end position="199"/>
    </location>
</feature>